<evidence type="ECO:0000256" key="3">
    <source>
        <dbReference type="ARBA" id="ARBA00022679"/>
    </source>
</evidence>
<organism evidence="10 11">
    <name type="scientific">Sphingobium chungbukense</name>
    <dbReference type="NCBI Taxonomy" id="56193"/>
    <lineage>
        <taxon>Bacteria</taxon>
        <taxon>Pseudomonadati</taxon>
        <taxon>Pseudomonadota</taxon>
        <taxon>Alphaproteobacteria</taxon>
        <taxon>Sphingomonadales</taxon>
        <taxon>Sphingomonadaceae</taxon>
        <taxon>Sphingobium</taxon>
    </lineage>
</organism>
<dbReference type="InterPro" id="IPR036365">
    <property type="entry name" value="PGBD-like_sf"/>
</dbReference>
<dbReference type="GO" id="GO:0016740">
    <property type="term" value="F:transferase activity"/>
    <property type="evidence" value="ECO:0007669"/>
    <property type="project" value="UniProtKB-KW"/>
</dbReference>
<dbReference type="SUPFAM" id="SSF141523">
    <property type="entry name" value="L,D-transpeptidase catalytic domain-like"/>
    <property type="match status" value="1"/>
</dbReference>
<protein>
    <submittedName>
        <fullName evidence="10">ErfK/YbiS/YcfS/YnhG</fullName>
    </submittedName>
</protein>
<dbReference type="GO" id="GO:0008360">
    <property type="term" value="P:regulation of cell shape"/>
    <property type="evidence" value="ECO:0007669"/>
    <property type="project" value="UniProtKB-UniRule"/>
</dbReference>
<comment type="pathway">
    <text evidence="1 7">Cell wall biogenesis; peptidoglycan biosynthesis.</text>
</comment>
<keyword evidence="5 7" id="KW-0573">Peptidoglycan synthesis</keyword>
<dbReference type="SUPFAM" id="SSF47090">
    <property type="entry name" value="PGBD-like"/>
    <property type="match status" value="1"/>
</dbReference>
<dbReference type="InterPro" id="IPR002477">
    <property type="entry name" value="Peptidoglycan-bd-like"/>
</dbReference>
<dbReference type="Gene3D" id="2.40.440.10">
    <property type="entry name" value="L,D-transpeptidase catalytic domain-like"/>
    <property type="match status" value="1"/>
</dbReference>
<feature type="signal peptide" evidence="8">
    <location>
        <begin position="1"/>
        <end position="30"/>
    </location>
</feature>
<dbReference type="CDD" id="cd16913">
    <property type="entry name" value="YkuD_like"/>
    <property type="match status" value="1"/>
</dbReference>
<dbReference type="GO" id="GO:0005576">
    <property type="term" value="C:extracellular region"/>
    <property type="evidence" value="ECO:0007669"/>
    <property type="project" value="TreeGrafter"/>
</dbReference>
<comment type="caution">
    <text evidence="10">The sequence shown here is derived from an EMBL/GenBank/DDBJ whole genome shotgun (WGS) entry which is preliminary data.</text>
</comment>
<keyword evidence="3" id="KW-0808">Transferase</keyword>
<evidence type="ECO:0000256" key="8">
    <source>
        <dbReference type="SAM" id="SignalP"/>
    </source>
</evidence>
<dbReference type="Pfam" id="PF03734">
    <property type="entry name" value="YkuD"/>
    <property type="match status" value="1"/>
</dbReference>
<sequence>MTKRRERPVNKSPLILTLLCAACNMTVTQANESTSSQEPQGKAARPAAPAADPYAFVIVPEPAGAPARADSVLQAQVALDRAGFSPGVLDGKEGMSFTSALKGFQEARGLPLTGQYDEATARALLGDRPQPATWLVKIPSGFAQGPFFAVPKDLNDQARLPALGYRNLLEKLAERFHTKPEVLVTLNRPDTRVGAGTTVRVPAIANQPVARIEGDERGWGETLASLGVAKDQPQADHIVVDKSDGVLRAYDAQNRLIAQFPATMGSQHDPLPIGAWEIKGLSRNPDFHYNPDLFWDASSSDQKAVLKPGPNGPVGVVWIDLSKPHYGIHGTPEPQTIGRTESHGCIRLTNWDAARLAQMVRSGVKAVFQE</sequence>
<evidence type="ECO:0000256" key="6">
    <source>
        <dbReference type="ARBA" id="ARBA00023316"/>
    </source>
</evidence>
<proteinExistence type="inferred from homology"/>
<dbReference type="InterPro" id="IPR005490">
    <property type="entry name" value="LD_TPept_cat_dom"/>
</dbReference>
<keyword evidence="11" id="KW-1185">Reference proteome</keyword>
<accession>A0A0M3ALH0</accession>
<evidence type="ECO:0000256" key="4">
    <source>
        <dbReference type="ARBA" id="ARBA00022960"/>
    </source>
</evidence>
<keyword evidence="4 7" id="KW-0133">Cell shape</keyword>
<dbReference type="InterPro" id="IPR050979">
    <property type="entry name" value="LD-transpeptidase"/>
</dbReference>
<comment type="similarity">
    <text evidence="2">Belongs to the YkuD family.</text>
</comment>
<dbReference type="UniPathway" id="UPA00219"/>
<dbReference type="AlphaFoldDB" id="A0A0M3ALH0"/>
<dbReference type="EMBL" id="LBIC01000007">
    <property type="protein sequence ID" value="KKW90972.1"/>
    <property type="molecule type" value="Genomic_DNA"/>
</dbReference>
<dbReference type="PANTHER" id="PTHR30582:SF30">
    <property type="entry name" value="BLR4375 PROTEIN"/>
    <property type="match status" value="1"/>
</dbReference>
<keyword evidence="8" id="KW-0732">Signal</keyword>
<dbReference type="Proteomes" id="UP000033874">
    <property type="component" value="Unassembled WGS sequence"/>
</dbReference>
<name>A0A0M3ALH0_9SPHN</name>
<dbReference type="PANTHER" id="PTHR30582">
    <property type="entry name" value="L,D-TRANSPEPTIDASE"/>
    <property type="match status" value="1"/>
</dbReference>
<dbReference type="STRING" id="56193.YP76_15225"/>
<feature type="active site" description="Proton donor/acceptor" evidence="7">
    <location>
        <position position="329"/>
    </location>
</feature>
<feature type="domain" description="L,D-TPase catalytic" evidence="9">
    <location>
        <begin position="236"/>
        <end position="369"/>
    </location>
</feature>
<dbReference type="InterPro" id="IPR038063">
    <property type="entry name" value="Transpep_catalytic_dom"/>
</dbReference>
<dbReference type="Gene3D" id="1.10.101.10">
    <property type="entry name" value="PGBD-like superfamily/PGBD"/>
    <property type="match status" value="1"/>
</dbReference>
<feature type="active site" description="Nucleophile" evidence="7">
    <location>
        <position position="345"/>
    </location>
</feature>
<feature type="chain" id="PRO_5005650319" evidence="8">
    <location>
        <begin position="31"/>
        <end position="370"/>
    </location>
</feature>
<dbReference type="GO" id="GO:0071555">
    <property type="term" value="P:cell wall organization"/>
    <property type="evidence" value="ECO:0007669"/>
    <property type="project" value="UniProtKB-UniRule"/>
</dbReference>
<dbReference type="PROSITE" id="PS52029">
    <property type="entry name" value="LD_TPASE"/>
    <property type="match status" value="1"/>
</dbReference>
<keyword evidence="6 7" id="KW-0961">Cell wall biogenesis/degradation</keyword>
<dbReference type="GO" id="GO:0018104">
    <property type="term" value="P:peptidoglycan-protein cross-linking"/>
    <property type="evidence" value="ECO:0007669"/>
    <property type="project" value="TreeGrafter"/>
</dbReference>
<dbReference type="Pfam" id="PF01471">
    <property type="entry name" value="PG_binding_1"/>
    <property type="match status" value="1"/>
</dbReference>
<evidence type="ECO:0000313" key="10">
    <source>
        <dbReference type="EMBL" id="KKW90972.1"/>
    </source>
</evidence>
<evidence type="ECO:0000256" key="5">
    <source>
        <dbReference type="ARBA" id="ARBA00022984"/>
    </source>
</evidence>
<gene>
    <name evidence="10" type="ORF">YP76_15225</name>
</gene>
<reference evidence="10 11" key="1">
    <citation type="submission" date="2015-04" db="EMBL/GenBank/DDBJ databases">
        <title>Genome sequence of aromatic hydrocarbons-degrading Sphingobium chungbukense DJ77.</title>
        <authorList>
            <person name="Kim Y.-C."/>
            <person name="Chae J.-C."/>
        </authorList>
    </citation>
    <scope>NUCLEOTIDE SEQUENCE [LARGE SCALE GENOMIC DNA]</scope>
    <source>
        <strain evidence="10 11">DJ77</strain>
    </source>
</reference>
<evidence type="ECO:0000256" key="1">
    <source>
        <dbReference type="ARBA" id="ARBA00004752"/>
    </source>
</evidence>
<dbReference type="PATRIC" id="fig|56193.3.peg.3182"/>
<evidence type="ECO:0000313" key="11">
    <source>
        <dbReference type="Proteomes" id="UP000033874"/>
    </source>
</evidence>
<evidence type="ECO:0000259" key="9">
    <source>
        <dbReference type="PROSITE" id="PS52029"/>
    </source>
</evidence>
<dbReference type="InterPro" id="IPR036366">
    <property type="entry name" value="PGBDSf"/>
</dbReference>
<evidence type="ECO:0000256" key="7">
    <source>
        <dbReference type="PROSITE-ProRule" id="PRU01373"/>
    </source>
</evidence>
<evidence type="ECO:0000256" key="2">
    <source>
        <dbReference type="ARBA" id="ARBA00005992"/>
    </source>
</evidence>
<dbReference type="GO" id="GO:0071972">
    <property type="term" value="F:peptidoglycan L,D-transpeptidase activity"/>
    <property type="evidence" value="ECO:0007669"/>
    <property type="project" value="TreeGrafter"/>
</dbReference>